<sequence length="89" mass="10409">MAKKNKLERLETIEHDGHQYSEFALFVVKNHVGFGDGTEEEISIQVVAETDADAKRIARDVLYNEDGFRVRNVFEQETAEVESFWMEEW</sequence>
<name>A0A8S5SDN6_9CAUD</name>
<evidence type="ECO:0000313" key="1">
    <source>
        <dbReference type="EMBL" id="DAF49156.1"/>
    </source>
</evidence>
<accession>A0A8S5SDN6</accession>
<proteinExistence type="predicted"/>
<reference evidence="1" key="1">
    <citation type="journal article" date="2021" name="Proc. Natl. Acad. Sci. U.S.A.">
        <title>A Catalog of Tens of Thousands of Viruses from Human Metagenomes Reveals Hidden Associations with Chronic Diseases.</title>
        <authorList>
            <person name="Tisza M.J."/>
            <person name="Buck C.B."/>
        </authorList>
    </citation>
    <scope>NUCLEOTIDE SEQUENCE</scope>
    <source>
        <strain evidence="1">Ctnpt50</strain>
    </source>
</reference>
<organism evidence="1">
    <name type="scientific">Siphoviridae sp. ctnpt50</name>
    <dbReference type="NCBI Taxonomy" id="2827941"/>
    <lineage>
        <taxon>Viruses</taxon>
        <taxon>Duplodnaviria</taxon>
        <taxon>Heunggongvirae</taxon>
        <taxon>Uroviricota</taxon>
        <taxon>Caudoviricetes</taxon>
    </lineage>
</organism>
<protein>
    <submittedName>
        <fullName evidence="1">Uncharacterized protein</fullName>
    </submittedName>
</protein>
<dbReference type="EMBL" id="BK032577">
    <property type="protein sequence ID" value="DAF49156.1"/>
    <property type="molecule type" value="Genomic_DNA"/>
</dbReference>